<organism evidence="1 2">
    <name type="scientific">Stereum hirsutum (strain FP-91666)</name>
    <name type="common">White-rot fungus</name>
    <dbReference type="NCBI Taxonomy" id="721885"/>
    <lineage>
        <taxon>Eukaryota</taxon>
        <taxon>Fungi</taxon>
        <taxon>Dikarya</taxon>
        <taxon>Basidiomycota</taxon>
        <taxon>Agaricomycotina</taxon>
        <taxon>Agaricomycetes</taxon>
        <taxon>Russulales</taxon>
        <taxon>Stereaceae</taxon>
        <taxon>Stereum</taxon>
    </lineage>
</organism>
<dbReference type="Proteomes" id="UP000053927">
    <property type="component" value="Unassembled WGS sequence"/>
</dbReference>
<evidence type="ECO:0000313" key="1">
    <source>
        <dbReference type="EMBL" id="EIM79605.1"/>
    </source>
</evidence>
<dbReference type="KEGG" id="shs:STEHIDRAFT_45159"/>
<feature type="non-terminal residue" evidence="1">
    <location>
        <position position="1"/>
    </location>
</feature>
<protein>
    <recommendedName>
        <fullName evidence="3">Paired domain-containing protein</fullName>
    </recommendedName>
</protein>
<dbReference type="SUPFAM" id="SSF46689">
    <property type="entry name" value="Homeodomain-like"/>
    <property type="match status" value="1"/>
</dbReference>
<evidence type="ECO:0008006" key="3">
    <source>
        <dbReference type="Google" id="ProtNLM"/>
    </source>
</evidence>
<reference evidence="2" key="1">
    <citation type="journal article" date="2012" name="Science">
        <title>The Paleozoic origin of enzymatic lignin decomposition reconstructed from 31 fungal genomes.</title>
        <authorList>
            <person name="Floudas D."/>
            <person name="Binder M."/>
            <person name="Riley R."/>
            <person name="Barry K."/>
            <person name="Blanchette R.A."/>
            <person name="Henrissat B."/>
            <person name="Martinez A.T."/>
            <person name="Otillar R."/>
            <person name="Spatafora J.W."/>
            <person name="Yadav J.S."/>
            <person name="Aerts A."/>
            <person name="Benoit I."/>
            <person name="Boyd A."/>
            <person name="Carlson A."/>
            <person name="Copeland A."/>
            <person name="Coutinho P.M."/>
            <person name="de Vries R.P."/>
            <person name="Ferreira P."/>
            <person name="Findley K."/>
            <person name="Foster B."/>
            <person name="Gaskell J."/>
            <person name="Glotzer D."/>
            <person name="Gorecki P."/>
            <person name="Heitman J."/>
            <person name="Hesse C."/>
            <person name="Hori C."/>
            <person name="Igarashi K."/>
            <person name="Jurgens J.A."/>
            <person name="Kallen N."/>
            <person name="Kersten P."/>
            <person name="Kohler A."/>
            <person name="Kuees U."/>
            <person name="Kumar T.K.A."/>
            <person name="Kuo A."/>
            <person name="LaButti K."/>
            <person name="Larrondo L.F."/>
            <person name="Lindquist E."/>
            <person name="Ling A."/>
            <person name="Lombard V."/>
            <person name="Lucas S."/>
            <person name="Lundell T."/>
            <person name="Martin R."/>
            <person name="McLaughlin D.J."/>
            <person name="Morgenstern I."/>
            <person name="Morin E."/>
            <person name="Murat C."/>
            <person name="Nagy L.G."/>
            <person name="Nolan M."/>
            <person name="Ohm R.A."/>
            <person name="Patyshakuliyeva A."/>
            <person name="Rokas A."/>
            <person name="Ruiz-Duenas F.J."/>
            <person name="Sabat G."/>
            <person name="Salamov A."/>
            <person name="Samejima M."/>
            <person name="Schmutz J."/>
            <person name="Slot J.C."/>
            <person name="St John F."/>
            <person name="Stenlid J."/>
            <person name="Sun H."/>
            <person name="Sun S."/>
            <person name="Syed K."/>
            <person name="Tsang A."/>
            <person name="Wiebenga A."/>
            <person name="Young D."/>
            <person name="Pisabarro A."/>
            <person name="Eastwood D.C."/>
            <person name="Martin F."/>
            <person name="Cullen D."/>
            <person name="Grigoriev I.V."/>
            <person name="Hibbett D.S."/>
        </authorList>
    </citation>
    <scope>NUCLEOTIDE SEQUENCE [LARGE SCALE GENOMIC DNA]</scope>
    <source>
        <strain evidence="2">FP-91666</strain>
    </source>
</reference>
<dbReference type="GeneID" id="18804699"/>
<keyword evidence="2" id="KW-1185">Reference proteome</keyword>
<dbReference type="InterPro" id="IPR009057">
    <property type="entry name" value="Homeodomain-like_sf"/>
</dbReference>
<sequence length="110" mass="12932">IERLSRPRSPAMAPHLSDAVKWLMVEWRLDEYLPVQEIAFRARCSPSTVYEVLRCYREFGTVSDPFVQQRARSRLLEMDDLAYIKAFVQRNPGVFLDEVQSDLLENRNVE</sequence>
<dbReference type="EMBL" id="JH687402">
    <property type="protein sequence ID" value="EIM79605.1"/>
    <property type="molecule type" value="Genomic_DNA"/>
</dbReference>
<dbReference type="AlphaFoldDB" id="R7RXJ7"/>
<dbReference type="RefSeq" id="XP_007311170.1">
    <property type="nucleotide sequence ID" value="XM_007311108.1"/>
</dbReference>
<feature type="non-terminal residue" evidence="1">
    <location>
        <position position="110"/>
    </location>
</feature>
<dbReference type="OrthoDB" id="3022198at2759"/>
<gene>
    <name evidence="1" type="ORF">STEHIDRAFT_45159</name>
</gene>
<accession>R7RXJ7</accession>
<evidence type="ECO:0000313" key="2">
    <source>
        <dbReference type="Proteomes" id="UP000053927"/>
    </source>
</evidence>
<proteinExistence type="predicted"/>
<name>R7RXJ7_STEHR</name>
<dbReference type="OMA" id="WLMVEWR"/>